<evidence type="ECO:0000313" key="3">
    <source>
        <dbReference type="Proteomes" id="UP001152759"/>
    </source>
</evidence>
<protein>
    <recommendedName>
        <fullName evidence="4">Secreted protein</fullName>
    </recommendedName>
</protein>
<evidence type="ECO:0000256" key="1">
    <source>
        <dbReference type="SAM" id="SignalP"/>
    </source>
</evidence>
<name>A0A9P0ALU4_BEMTA</name>
<accession>A0A9P0ALU4</accession>
<sequence>MDVPVCCLIFFFTVAVPVGSRNGTRLFHPARGCVKGRNLMFREHPCVTYCRERWGEPTSERYQPPFASAICRFRRCLCTVNVWYWPLLTRSEKARHICFFEIVCARVFRKLESLCQNTTKRCVHETP</sequence>
<gene>
    <name evidence="2" type="ORF">BEMITA_LOCUS12805</name>
</gene>
<proteinExistence type="predicted"/>
<feature type="chain" id="PRO_5040387554" description="Secreted protein" evidence="1">
    <location>
        <begin position="21"/>
        <end position="127"/>
    </location>
</feature>
<dbReference type="AlphaFoldDB" id="A0A9P0ALU4"/>
<organism evidence="2 3">
    <name type="scientific">Bemisia tabaci</name>
    <name type="common">Sweetpotato whitefly</name>
    <name type="synonym">Aleurodes tabaci</name>
    <dbReference type="NCBI Taxonomy" id="7038"/>
    <lineage>
        <taxon>Eukaryota</taxon>
        <taxon>Metazoa</taxon>
        <taxon>Ecdysozoa</taxon>
        <taxon>Arthropoda</taxon>
        <taxon>Hexapoda</taxon>
        <taxon>Insecta</taxon>
        <taxon>Pterygota</taxon>
        <taxon>Neoptera</taxon>
        <taxon>Paraneoptera</taxon>
        <taxon>Hemiptera</taxon>
        <taxon>Sternorrhyncha</taxon>
        <taxon>Aleyrodoidea</taxon>
        <taxon>Aleyrodidae</taxon>
        <taxon>Aleyrodinae</taxon>
        <taxon>Bemisia</taxon>
    </lineage>
</organism>
<keyword evidence="1" id="KW-0732">Signal</keyword>
<evidence type="ECO:0000313" key="2">
    <source>
        <dbReference type="EMBL" id="CAH0394517.1"/>
    </source>
</evidence>
<dbReference type="EMBL" id="OU963869">
    <property type="protein sequence ID" value="CAH0394517.1"/>
    <property type="molecule type" value="Genomic_DNA"/>
</dbReference>
<dbReference type="Proteomes" id="UP001152759">
    <property type="component" value="Chromosome 8"/>
</dbReference>
<keyword evidence="3" id="KW-1185">Reference proteome</keyword>
<reference evidence="2" key="1">
    <citation type="submission" date="2021-12" db="EMBL/GenBank/DDBJ databases">
        <authorList>
            <person name="King R."/>
        </authorList>
    </citation>
    <scope>NUCLEOTIDE SEQUENCE</scope>
</reference>
<evidence type="ECO:0008006" key="4">
    <source>
        <dbReference type="Google" id="ProtNLM"/>
    </source>
</evidence>
<feature type="signal peptide" evidence="1">
    <location>
        <begin position="1"/>
        <end position="20"/>
    </location>
</feature>